<proteinExistence type="predicted"/>
<dbReference type="InterPro" id="IPR027417">
    <property type="entry name" value="P-loop_NTPase"/>
</dbReference>
<dbReference type="Gene3D" id="3.40.50.300">
    <property type="entry name" value="P-loop containing nucleotide triphosphate hydrolases"/>
    <property type="match status" value="1"/>
</dbReference>
<evidence type="ECO:0000259" key="6">
    <source>
        <dbReference type="Pfam" id="PF00271"/>
    </source>
</evidence>
<evidence type="ECO:0000256" key="5">
    <source>
        <dbReference type="SAM" id="MobiDB-lite"/>
    </source>
</evidence>
<gene>
    <name evidence="7" type="ORF">RFULGI_LOCUS18660</name>
</gene>
<keyword evidence="4" id="KW-0067">ATP-binding</keyword>
<evidence type="ECO:0000313" key="7">
    <source>
        <dbReference type="EMBL" id="CAG8810080.1"/>
    </source>
</evidence>
<keyword evidence="2" id="KW-0378">Hydrolase</keyword>
<keyword evidence="3" id="KW-0347">Helicase</keyword>
<comment type="caution">
    <text evidence="7">The sequence shown here is derived from an EMBL/GenBank/DDBJ whole genome shotgun (WGS) entry which is preliminary data.</text>
</comment>
<sequence>KYLKEAIEDNEDCCICLDPLSSPQVIDKQKHACPMCRNPIRKEQLIEQPLDSVDADDDSSNSDKGYVSSSKIDALMEFLKDSTSKSVVFSQWTSFLNLVEPALHHANVKFVRLDGKMSRTKREEAMRMFQYDPE</sequence>
<organism evidence="7 8">
    <name type="scientific">Racocetra fulgida</name>
    <dbReference type="NCBI Taxonomy" id="60492"/>
    <lineage>
        <taxon>Eukaryota</taxon>
        <taxon>Fungi</taxon>
        <taxon>Fungi incertae sedis</taxon>
        <taxon>Mucoromycota</taxon>
        <taxon>Glomeromycotina</taxon>
        <taxon>Glomeromycetes</taxon>
        <taxon>Diversisporales</taxon>
        <taxon>Gigasporaceae</taxon>
        <taxon>Racocetra</taxon>
    </lineage>
</organism>
<protein>
    <submittedName>
        <fullName evidence="7">2489_t:CDS:1</fullName>
    </submittedName>
</protein>
<name>A0A9N9PEY5_9GLOM</name>
<dbReference type="InterPro" id="IPR050628">
    <property type="entry name" value="SNF2_RAD54_helicase_TF"/>
</dbReference>
<dbReference type="PANTHER" id="PTHR45626:SF17">
    <property type="entry name" value="HELICASE-LIKE TRANSCRIPTION FACTOR"/>
    <property type="match status" value="1"/>
</dbReference>
<keyword evidence="1" id="KW-0547">Nucleotide-binding</keyword>
<dbReference type="SUPFAM" id="SSF52540">
    <property type="entry name" value="P-loop containing nucleoside triphosphate hydrolases"/>
    <property type="match status" value="1"/>
</dbReference>
<dbReference type="Pfam" id="PF00271">
    <property type="entry name" value="Helicase_C"/>
    <property type="match status" value="1"/>
</dbReference>
<dbReference type="GO" id="GO:0004386">
    <property type="term" value="F:helicase activity"/>
    <property type="evidence" value="ECO:0007669"/>
    <property type="project" value="UniProtKB-KW"/>
</dbReference>
<dbReference type="PANTHER" id="PTHR45626">
    <property type="entry name" value="TRANSCRIPTION TERMINATION FACTOR 2-RELATED"/>
    <property type="match status" value="1"/>
</dbReference>
<dbReference type="GO" id="GO:0016787">
    <property type="term" value="F:hydrolase activity"/>
    <property type="evidence" value="ECO:0007669"/>
    <property type="project" value="UniProtKB-KW"/>
</dbReference>
<dbReference type="AlphaFoldDB" id="A0A9N9PEY5"/>
<feature type="non-terminal residue" evidence="7">
    <location>
        <position position="134"/>
    </location>
</feature>
<evidence type="ECO:0000256" key="1">
    <source>
        <dbReference type="ARBA" id="ARBA00022741"/>
    </source>
</evidence>
<feature type="region of interest" description="Disordered" evidence="5">
    <location>
        <begin position="47"/>
        <end position="67"/>
    </location>
</feature>
<dbReference type="GO" id="GO:0005634">
    <property type="term" value="C:nucleus"/>
    <property type="evidence" value="ECO:0007669"/>
    <property type="project" value="TreeGrafter"/>
</dbReference>
<evidence type="ECO:0000313" key="8">
    <source>
        <dbReference type="Proteomes" id="UP000789396"/>
    </source>
</evidence>
<dbReference type="Proteomes" id="UP000789396">
    <property type="component" value="Unassembled WGS sequence"/>
</dbReference>
<feature type="domain" description="Helicase C-terminal" evidence="6">
    <location>
        <begin position="71"/>
        <end position="130"/>
    </location>
</feature>
<dbReference type="GO" id="GO:0005524">
    <property type="term" value="F:ATP binding"/>
    <property type="evidence" value="ECO:0007669"/>
    <property type="project" value="UniProtKB-KW"/>
</dbReference>
<dbReference type="CDD" id="cd18793">
    <property type="entry name" value="SF2_C_SNF"/>
    <property type="match status" value="1"/>
</dbReference>
<accession>A0A9N9PEY5</accession>
<evidence type="ECO:0000256" key="3">
    <source>
        <dbReference type="ARBA" id="ARBA00022806"/>
    </source>
</evidence>
<dbReference type="OrthoDB" id="448448at2759"/>
<dbReference type="GO" id="GO:0006281">
    <property type="term" value="P:DNA repair"/>
    <property type="evidence" value="ECO:0007669"/>
    <property type="project" value="TreeGrafter"/>
</dbReference>
<reference evidence="7" key="1">
    <citation type="submission" date="2021-06" db="EMBL/GenBank/DDBJ databases">
        <authorList>
            <person name="Kallberg Y."/>
            <person name="Tangrot J."/>
            <person name="Rosling A."/>
        </authorList>
    </citation>
    <scope>NUCLEOTIDE SEQUENCE</scope>
    <source>
        <strain evidence="7">IN212</strain>
    </source>
</reference>
<dbReference type="InterPro" id="IPR001650">
    <property type="entry name" value="Helicase_C-like"/>
</dbReference>
<dbReference type="InterPro" id="IPR049730">
    <property type="entry name" value="SNF2/RAD54-like_C"/>
</dbReference>
<feature type="non-terminal residue" evidence="7">
    <location>
        <position position="1"/>
    </location>
</feature>
<keyword evidence="8" id="KW-1185">Reference proteome</keyword>
<evidence type="ECO:0000256" key="2">
    <source>
        <dbReference type="ARBA" id="ARBA00022801"/>
    </source>
</evidence>
<dbReference type="EMBL" id="CAJVPZ010083625">
    <property type="protein sequence ID" value="CAG8810080.1"/>
    <property type="molecule type" value="Genomic_DNA"/>
</dbReference>
<dbReference type="SUPFAM" id="SSF57850">
    <property type="entry name" value="RING/U-box"/>
    <property type="match status" value="1"/>
</dbReference>
<evidence type="ECO:0000256" key="4">
    <source>
        <dbReference type="ARBA" id="ARBA00022840"/>
    </source>
</evidence>
<dbReference type="GO" id="GO:0008094">
    <property type="term" value="F:ATP-dependent activity, acting on DNA"/>
    <property type="evidence" value="ECO:0007669"/>
    <property type="project" value="TreeGrafter"/>
</dbReference>